<name>A0ACC1LEN4_9FUNG</name>
<proteinExistence type="predicted"/>
<evidence type="ECO:0000313" key="1">
    <source>
        <dbReference type="EMBL" id="KAJ2807200.1"/>
    </source>
</evidence>
<gene>
    <name evidence="1" type="primary">MSU1</name>
    <name evidence="1" type="ORF">H4R21_000573</name>
</gene>
<reference evidence="1" key="1">
    <citation type="submission" date="2022-07" db="EMBL/GenBank/DDBJ databases">
        <title>Phylogenomic reconstructions and comparative analyses of Kickxellomycotina fungi.</title>
        <authorList>
            <person name="Reynolds N.K."/>
            <person name="Stajich J.E."/>
            <person name="Barry K."/>
            <person name="Grigoriev I.V."/>
            <person name="Crous P."/>
            <person name="Smith M.E."/>
        </authorList>
    </citation>
    <scope>NUCLEOTIDE SEQUENCE</scope>
    <source>
        <strain evidence="1">BCRC 34780</strain>
    </source>
</reference>
<accession>A0ACC1LEN4</accession>
<sequence length="1560" mass="170167">MQLRFCSKAVPPSLVATVLPRLPFGHRRPARRLLRSDQVRLGTGGAAPRAAASLEQLIDQLDALVKQPNPPRSYGDALVKEELRNIDYRDLTVDPKDKATEQGAPRMIRQRPKLVRHGQHLVSDSIASEYAAAGRAREAAVDEALDAAGMPKPDAEAGEPLAKDIALDLGITAEQRNRRRIWMARIAGYREFRTNLLSMDKLFRALGESRDAGEAAHAGDKSGVSGEDGASDTSKPAGAATDDSATTATGGSVEAEEDAKFERLLQQSWRLIDEDLSEPATEQEGDAAPPEPRTGAAGSRPPGTRSFHTARQLSRTASSGPPDKPGKDKAPSPAPRVLRKKTQISRLVVSGMPAVPKHKPWPAGRASGKPTNFIRRADMPTHAELEKHVSESRGSDGQQHIPIVVYANVGDLVDIRTNSAGTTAAPFSTALELAAVVQRTTGRFQYSMLKKQGVIVGTRSKELGFVSEGLLFDKDFLRKGGVSAKDAKLILAYGEAVNKGALTNAADVERLQQVHNQRLAQPAAPSMLDNTKGDVMDAVATDVSSEESPLDFAALDDLGASSGGITEHELGATGHTAGADEPTESPVGTDELECILRVIPRALRSFQDNAERLLRSHYRELSGYWAMAIDQGQTSVTVDALAELIFGAGSDRYSHEAVRLAAYMHLSGNPLHFVPGEDSLFFTQVFELRPRSDVEEVQRAHDMVRRNAPEFKQFIDKARQLVAAAYERDAATPMRTGLSPSVELANDMFKCDLTGWDLSVEFADESWRDSAARRRLAEAAPPAPFGETDRLFIRMLRRFIDHTNFGYAYAHNPYTAFVAPIIKKIGPYSENDISTVSRFLVDIGVHPHWHNTRLNFRSLPFEPDAASSTGALSAAAELCAQRYAAGDPSVLDGGAGPKTADLPCPARPQVPWMPDPATRVSALTQSSTGVGIIDRTAFYGRDICEGIRHDFGDLPVYTIDDAATRDVDDGFSLETVRGADGAIQKWLHIHVADPTALIHPGHVVADAAFEKMTTLYLSERTTHMLPLGLTLKDLSLTRRDDGSPTRTMTFSARIGEDGDIVEYKVCAGLVRNITAVPYELADRYLSYEHAIEQVNSLAKLQDSLRHDTLVHPFGAEAGIESRLYGEGCGELPAPAVQLLREVQAILQRHVGLRARGGSFARVATGLEVSADMGSQQPDARAGSSCLVYPRITAANSFASFSPAHMMIAEAMGIACRVAARFASEHAAPDGYGQGVNSAGVATEWTTIPLLFRAQEQPDLPMLHGCSPNTRLAFDGMSAEDAQSAEKVWAAHTALAMANGGYLSMKHHDEVRRMMNPSVMVETPGVHTGMGVMDKYGYARTTSPIRRMDDLVNHWQIKAQLLAEHGDARVKQPWFWRHEDMRRLAPVVFRTHFAAAKAMRLSDLYWAITMVQRMEYEARRGILQQPPPGFYNPSSPSYEDNPFAHYDPRRPGPLVWTAIVDNRDESRLFISVILEGVGAQALLLPRPLDPMLLPFAGTRVRVHIVAADPARGLLFAKLAPLEFQPAETEPFWSTMYARNVVPENISATQIPPGDMRATQRG</sequence>
<protein>
    <submittedName>
        <fullName evidence="1">3'-5' RNA exonuclease complex component</fullName>
        <ecNumber evidence="1">3.1.13.1</ecNumber>
    </submittedName>
</protein>
<keyword evidence="1" id="KW-0540">Nuclease</keyword>
<organism evidence="1 2">
    <name type="scientific">Coemansia helicoidea</name>
    <dbReference type="NCBI Taxonomy" id="1286919"/>
    <lineage>
        <taxon>Eukaryota</taxon>
        <taxon>Fungi</taxon>
        <taxon>Fungi incertae sedis</taxon>
        <taxon>Zoopagomycota</taxon>
        <taxon>Kickxellomycotina</taxon>
        <taxon>Kickxellomycetes</taxon>
        <taxon>Kickxellales</taxon>
        <taxon>Kickxellaceae</taxon>
        <taxon>Coemansia</taxon>
    </lineage>
</organism>
<keyword evidence="1" id="KW-0269">Exonuclease</keyword>
<keyword evidence="2" id="KW-1185">Reference proteome</keyword>
<comment type="caution">
    <text evidence="1">The sequence shown here is derived from an EMBL/GenBank/DDBJ whole genome shotgun (WGS) entry which is preliminary data.</text>
</comment>
<keyword evidence="1" id="KW-0378">Hydrolase</keyword>
<evidence type="ECO:0000313" key="2">
    <source>
        <dbReference type="Proteomes" id="UP001140087"/>
    </source>
</evidence>
<dbReference type="EMBL" id="JANBUN010000078">
    <property type="protein sequence ID" value="KAJ2807200.1"/>
    <property type="molecule type" value="Genomic_DNA"/>
</dbReference>
<dbReference type="Proteomes" id="UP001140087">
    <property type="component" value="Unassembled WGS sequence"/>
</dbReference>
<dbReference type="EC" id="3.1.13.1" evidence="1"/>